<feature type="domain" description="Glucosamine/galactosamine-6-phosphate isomerase" evidence="1">
    <location>
        <begin position="8"/>
        <end position="230"/>
    </location>
</feature>
<dbReference type="InterPro" id="IPR004547">
    <property type="entry name" value="Glucosamine6P_isomerase"/>
</dbReference>
<keyword evidence="3" id="KW-1185">Reference proteome</keyword>
<dbReference type="GO" id="GO:0006046">
    <property type="term" value="P:N-acetylglucosamine catabolic process"/>
    <property type="evidence" value="ECO:0007669"/>
    <property type="project" value="TreeGrafter"/>
</dbReference>
<dbReference type="PANTHER" id="PTHR11280:SF6">
    <property type="entry name" value="GLUCOSAMINE-6-PHOSPHATE ISOMERASE NAGB"/>
    <property type="match status" value="1"/>
</dbReference>
<dbReference type="GO" id="GO:0004342">
    <property type="term" value="F:glucosamine-6-phosphate deaminase activity"/>
    <property type="evidence" value="ECO:0007669"/>
    <property type="project" value="InterPro"/>
</dbReference>
<gene>
    <name evidence="2" type="ORF">A3843_11380</name>
</gene>
<dbReference type="EMBL" id="LVVZ01000017">
    <property type="protein sequence ID" value="OKL43865.1"/>
    <property type="molecule type" value="Genomic_DNA"/>
</dbReference>
<dbReference type="CDD" id="cd01399">
    <property type="entry name" value="GlcN6P_deaminase"/>
    <property type="match status" value="1"/>
</dbReference>
<sequence length="245" mass="26932">MEVVTLESKAELGKAAAARGSELVRQAIEAKGHANLILATGASQFEILEELTSPASGVDWSKVSFFHLDEYVGMSSDHPASFRRYMRERVVSKVDTNAEFFPVNGDSANLEAELEKLSDRISQVEIDVCFAGIGENCHLAFNDPPADFDVEAPYIIVELDDVCRKQQFGEGWFSTMDEVPTKAVSMSIRQIMKSKAIILSVPDARKAEAVKNAVLSEVSPEYPASICQQHPNCTLFLDRESASLL</sequence>
<dbReference type="GO" id="GO:0006043">
    <property type="term" value="P:glucosamine catabolic process"/>
    <property type="evidence" value="ECO:0007669"/>
    <property type="project" value="TreeGrafter"/>
</dbReference>
<evidence type="ECO:0000313" key="2">
    <source>
        <dbReference type="EMBL" id="OKL43865.1"/>
    </source>
</evidence>
<dbReference type="PANTHER" id="PTHR11280">
    <property type="entry name" value="GLUCOSAMINE-6-PHOSPHATE ISOMERASE"/>
    <property type="match status" value="1"/>
</dbReference>
<name>A0A1U7JGP2_9HYPH</name>
<dbReference type="Proteomes" id="UP000185783">
    <property type="component" value="Unassembled WGS sequence"/>
</dbReference>
<dbReference type="STRING" id="197461.A3843_11380"/>
<reference evidence="2 3" key="1">
    <citation type="submission" date="2016-03" db="EMBL/GenBank/DDBJ databases">
        <title>Genome sequence of Nesiotobacter sp. nov., a moderately halophilic alphaproteobacterium isolated from the Yellow Sea, China.</title>
        <authorList>
            <person name="Zhang G."/>
            <person name="Zhang R."/>
        </authorList>
    </citation>
    <scope>NUCLEOTIDE SEQUENCE [LARGE SCALE GENOMIC DNA]</scope>
    <source>
        <strain evidence="2 3">WB1-6</strain>
    </source>
</reference>
<dbReference type="GO" id="GO:0042802">
    <property type="term" value="F:identical protein binding"/>
    <property type="evidence" value="ECO:0007669"/>
    <property type="project" value="TreeGrafter"/>
</dbReference>
<dbReference type="GO" id="GO:0019262">
    <property type="term" value="P:N-acetylneuraminate catabolic process"/>
    <property type="evidence" value="ECO:0007669"/>
    <property type="project" value="TreeGrafter"/>
</dbReference>
<organism evidence="2 3">
    <name type="scientific">Pseudovibrio exalbescens</name>
    <dbReference type="NCBI Taxonomy" id="197461"/>
    <lineage>
        <taxon>Bacteria</taxon>
        <taxon>Pseudomonadati</taxon>
        <taxon>Pseudomonadota</taxon>
        <taxon>Alphaproteobacteria</taxon>
        <taxon>Hyphomicrobiales</taxon>
        <taxon>Stappiaceae</taxon>
        <taxon>Pseudovibrio</taxon>
    </lineage>
</organism>
<dbReference type="AlphaFoldDB" id="A0A1U7JGP2"/>
<dbReference type="RefSeq" id="WP_028482274.1">
    <property type="nucleotide sequence ID" value="NZ_LVVZ01000017.1"/>
</dbReference>
<evidence type="ECO:0000313" key="3">
    <source>
        <dbReference type="Proteomes" id="UP000185783"/>
    </source>
</evidence>
<protein>
    <submittedName>
        <fullName evidence="2">Glucosamine-6-phosphate deaminase</fullName>
    </submittedName>
</protein>
<dbReference type="GO" id="GO:0005975">
    <property type="term" value="P:carbohydrate metabolic process"/>
    <property type="evidence" value="ECO:0007669"/>
    <property type="project" value="InterPro"/>
</dbReference>
<dbReference type="InterPro" id="IPR006148">
    <property type="entry name" value="Glc/Gal-6P_isomerase"/>
</dbReference>
<dbReference type="Gene3D" id="3.40.50.1360">
    <property type="match status" value="1"/>
</dbReference>
<proteinExistence type="predicted"/>
<comment type="caution">
    <text evidence="2">The sequence shown here is derived from an EMBL/GenBank/DDBJ whole genome shotgun (WGS) entry which is preliminary data.</text>
</comment>
<dbReference type="GO" id="GO:0005737">
    <property type="term" value="C:cytoplasm"/>
    <property type="evidence" value="ECO:0007669"/>
    <property type="project" value="TreeGrafter"/>
</dbReference>
<dbReference type="InterPro" id="IPR037171">
    <property type="entry name" value="NagB/RpiA_transferase-like"/>
</dbReference>
<evidence type="ECO:0000259" key="1">
    <source>
        <dbReference type="Pfam" id="PF01182"/>
    </source>
</evidence>
<dbReference type="SUPFAM" id="SSF100950">
    <property type="entry name" value="NagB/RpiA/CoA transferase-like"/>
    <property type="match status" value="1"/>
</dbReference>
<dbReference type="Pfam" id="PF01182">
    <property type="entry name" value="Glucosamine_iso"/>
    <property type="match status" value="1"/>
</dbReference>
<accession>A0A1U7JGP2</accession>